<dbReference type="EMBL" id="BLLF01000406">
    <property type="protein sequence ID" value="GFH11463.1"/>
    <property type="molecule type" value="Genomic_DNA"/>
</dbReference>
<accession>A0A699YMX4</accession>
<protein>
    <submittedName>
        <fullName evidence="1">Uncharacterized protein</fullName>
    </submittedName>
</protein>
<dbReference type="AlphaFoldDB" id="A0A699YMX4"/>
<gene>
    <name evidence="1" type="ORF">HaLaN_06964</name>
</gene>
<comment type="caution">
    <text evidence="1">The sequence shown here is derived from an EMBL/GenBank/DDBJ whole genome shotgun (WGS) entry which is preliminary data.</text>
</comment>
<feature type="non-terminal residue" evidence="1">
    <location>
        <position position="153"/>
    </location>
</feature>
<dbReference type="Proteomes" id="UP000485058">
    <property type="component" value="Unassembled WGS sequence"/>
</dbReference>
<proteinExistence type="predicted"/>
<name>A0A699YMX4_HAELA</name>
<evidence type="ECO:0000313" key="1">
    <source>
        <dbReference type="EMBL" id="GFH11463.1"/>
    </source>
</evidence>
<sequence length="153" mass="16346">MPCDPILPGSMWCCGASVDHAVTDQQRCVFSSAHQGKSAATDNPFATTGGRQANLLLHAVARIYVNLTGAEGRGVAHYGKGSEVLGFERRHFVNAASPQHIPGCGTGCWVRTQAGTLQRFEQLARDVFMAGDLTTLFYLPCKAIVLAITILLA</sequence>
<evidence type="ECO:0000313" key="2">
    <source>
        <dbReference type="Proteomes" id="UP000485058"/>
    </source>
</evidence>
<organism evidence="1 2">
    <name type="scientific">Haematococcus lacustris</name>
    <name type="common">Green alga</name>
    <name type="synonym">Haematococcus pluvialis</name>
    <dbReference type="NCBI Taxonomy" id="44745"/>
    <lineage>
        <taxon>Eukaryota</taxon>
        <taxon>Viridiplantae</taxon>
        <taxon>Chlorophyta</taxon>
        <taxon>core chlorophytes</taxon>
        <taxon>Chlorophyceae</taxon>
        <taxon>CS clade</taxon>
        <taxon>Chlamydomonadales</taxon>
        <taxon>Haematococcaceae</taxon>
        <taxon>Haematococcus</taxon>
    </lineage>
</organism>
<feature type="non-terminal residue" evidence="1">
    <location>
        <position position="1"/>
    </location>
</feature>
<keyword evidence="2" id="KW-1185">Reference proteome</keyword>
<reference evidence="1 2" key="1">
    <citation type="submission" date="2020-02" db="EMBL/GenBank/DDBJ databases">
        <title>Draft genome sequence of Haematococcus lacustris strain NIES-144.</title>
        <authorList>
            <person name="Morimoto D."/>
            <person name="Nakagawa S."/>
            <person name="Yoshida T."/>
            <person name="Sawayama S."/>
        </authorList>
    </citation>
    <scope>NUCLEOTIDE SEQUENCE [LARGE SCALE GENOMIC DNA]</scope>
    <source>
        <strain evidence="1 2">NIES-144</strain>
    </source>
</reference>